<dbReference type="InterPro" id="IPR016454">
    <property type="entry name" value="Cysteine_dSase"/>
</dbReference>
<dbReference type="InterPro" id="IPR015421">
    <property type="entry name" value="PyrdxlP-dep_Trfase_major"/>
</dbReference>
<evidence type="ECO:0000256" key="3">
    <source>
        <dbReference type="ARBA" id="ARBA00012239"/>
    </source>
</evidence>
<dbReference type="InterPro" id="IPR015422">
    <property type="entry name" value="PyrdxlP-dep_Trfase_small"/>
</dbReference>
<dbReference type="RefSeq" id="WP_324618710.1">
    <property type="nucleotide sequence ID" value="NZ_JAYKOT010000001.1"/>
</dbReference>
<dbReference type="InterPro" id="IPR010969">
    <property type="entry name" value="Cys_dSase-rel_unknwn_funct"/>
</dbReference>
<dbReference type="Gene3D" id="3.90.1150.10">
    <property type="entry name" value="Aspartate Aminotransferase, domain 1"/>
    <property type="match status" value="1"/>
</dbReference>
<keyword evidence="7" id="KW-0032">Aminotransferase</keyword>
<evidence type="ECO:0000256" key="2">
    <source>
        <dbReference type="ARBA" id="ARBA00010447"/>
    </source>
</evidence>
<dbReference type="GO" id="GO:0008483">
    <property type="term" value="F:transaminase activity"/>
    <property type="evidence" value="ECO:0007669"/>
    <property type="project" value="UniProtKB-KW"/>
</dbReference>
<dbReference type="InterPro" id="IPR000192">
    <property type="entry name" value="Aminotrans_V_dom"/>
</dbReference>
<dbReference type="PANTHER" id="PTHR43586:SF4">
    <property type="entry name" value="ISOPENICILLIN N EPIMERASE"/>
    <property type="match status" value="1"/>
</dbReference>
<dbReference type="SUPFAM" id="SSF53383">
    <property type="entry name" value="PLP-dependent transferases"/>
    <property type="match status" value="1"/>
</dbReference>
<dbReference type="PIRSF" id="PIRSF005572">
    <property type="entry name" value="NifS"/>
    <property type="match status" value="1"/>
</dbReference>
<feature type="domain" description="Aminotransferase class V" evidence="6">
    <location>
        <begin position="2"/>
        <end position="370"/>
    </location>
</feature>
<comment type="catalytic activity">
    <reaction evidence="5">
        <text>(sulfur carrier)-H + L-cysteine = (sulfur carrier)-SH + L-alanine</text>
        <dbReference type="Rhea" id="RHEA:43892"/>
        <dbReference type="Rhea" id="RHEA-COMP:14737"/>
        <dbReference type="Rhea" id="RHEA-COMP:14739"/>
        <dbReference type="ChEBI" id="CHEBI:29917"/>
        <dbReference type="ChEBI" id="CHEBI:35235"/>
        <dbReference type="ChEBI" id="CHEBI:57972"/>
        <dbReference type="ChEBI" id="CHEBI:64428"/>
        <dbReference type="EC" id="2.8.1.7"/>
    </reaction>
</comment>
<dbReference type="EMBL" id="JAYKOT010000001">
    <property type="protein sequence ID" value="MEB3428674.1"/>
    <property type="molecule type" value="Genomic_DNA"/>
</dbReference>
<dbReference type="NCBIfam" id="TIGR01977">
    <property type="entry name" value="am_tr_V_EF2568"/>
    <property type="match status" value="1"/>
</dbReference>
<comment type="caution">
    <text evidence="7">The sequence shown here is derived from an EMBL/GenBank/DDBJ whole genome shotgun (WGS) entry which is preliminary data.</text>
</comment>
<evidence type="ECO:0000259" key="6">
    <source>
        <dbReference type="Pfam" id="PF00266"/>
    </source>
</evidence>
<dbReference type="AlphaFoldDB" id="A0AAW9MNR0"/>
<name>A0AAW9MNR0_9FIRM</name>
<protein>
    <recommendedName>
        <fullName evidence="3">cysteine desulfurase</fullName>
        <ecNumber evidence="3">2.8.1.7</ecNumber>
    </recommendedName>
</protein>
<dbReference type="Gene3D" id="3.40.640.10">
    <property type="entry name" value="Type I PLP-dependent aspartate aminotransferase-like (Major domain)"/>
    <property type="match status" value="1"/>
</dbReference>
<dbReference type="Proteomes" id="UP001357733">
    <property type="component" value="Unassembled WGS sequence"/>
</dbReference>
<dbReference type="PANTHER" id="PTHR43586">
    <property type="entry name" value="CYSTEINE DESULFURASE"/>
    <property type="match status" value="1"/>
</dbReference>
<dbReference type="GO" id="GO:0031071">
    <property type="term" value="F:cysteine desulfurase activity"/>
    <property type="evidence" value="ECO:0007669"/>
    <property type="project" value="UniProtKB-EC"/>
</dbReference>
<evidence type="ECO:0000256" key="4">
    <source>
        <dbReference type="ARBA" id="ARBA00022898"/>
    </source>
</evidence>
<keyword evidence="8" id="KW-1185">Reference proteome</keyword>
<keyword evidence="4" id="KW-0663">Pyridoxal phosphate</keyword>
<accession>A0AAW9MNR0</accession>
<evidence type="ECO:0000256" key="5">
    <source>
        <dbReference type="ARBA" id="ARBA00050776"/>
    </source>
</evidence>
<evidence type="ECO:0000313" key="7">
    <source>
        <dbReference type="EMBL" id="MEB3428674.1"/>
    </source>
</evidence>
<reference evidence="7 8" key="1">
    <citation type="submission" date="2024-01" db="EMBL/GenBank/DDBJ databases">
        <title>Complete genome sequence of Citroniella saccharovorans strain M6.X9, isolated from human fecal sample.</title>
        <authorList>
            <person name="Cheng G."/>
            <person name="Westerholm M."/>
            <person name="Schnurer A."/>
        </authorList>
    </citation>
    <scope>NUCLEOTIDE SEQUENCE [LARGE SCALE GENOMIC DNA]</scope>
    <source>
        <strain evidence="7 8">DSM 29873</strain>
    </source>
</reference>
<gene>
    <name evidence="7" type="ORF">VLK81_01305</name>
</gene>
<comment type="cofactor">
    <cofactor evidence="1">
        <name>pyridoxal 5'-phosphate</name>
        <dbReference type="ChEBI" id="CHEBI:597326"/>
    </cofactor>
</comment>
<evidence type="ECO:0000256" key="1">
    <source>
        <dbReference type="ARBA" id="ARBA00001933"/>
    </source>
</evidence>
<dbReference type="InterPro" id="IPR015424">
    <property type="entry name" value="PyrdxlP-dep_Trfase"/>
</dbReference>
<keyword evidence="7" id="KW-0808">Transferase</keyword>
<organism evidence="7 8">
    <name type="scientific">Citroniella saccharovorans</name>
    <dbReference type="NCBI Taxonomy" id="2053367"/>
    <lineage>
        <taxon>Bacteria</taxon>
        <taxon>Bacillati</taxon>
        <taxon>Bacillota</taxon>
        <taxon>Tissierellia</taxon>
        <taxon>Tissierellales</taxon>
        <taxon>Peptoniphilaceae</taxon>
        <taxon>Citroniella</taxon>
    </lineage>
</organism>
<sequence>MIYFDNAATSFPKPKEVIDAVSECMTSYAANPGRSGHKMSLMMDRKIFEAREEITDFIGGDDPLKLIFTSNATEALNIAIRGSVHEESHVVTTSLEHNSVLRPLTHLKNDKNIKLDIVYGDKNSYLSANKIMEKVTKDTRAVVVTHISNLTGSVVDIEELGQRIKDLNPNILFIVDASQSIGLFDVDVKSMNIDLLCFPGHKSLLGPMGTGACYINTDIELDCYREGGTGSFSKQLTQPNVYPDKFEAGTLNGPGIVGLMEGVRYIKKVGRENIKKHELSLRKRFIEGIKDLDFVTVYGPIDEHYSNVLAMNINGVDSSLVSYRLSEEFDIATRPGIHCAPLCHETINTSDIGLVRFSFGYSNTEEEVDKAISAIKAIGESECKD</sequence>
<evidence type="ECO:0000313" key="8">
    <source>
        <dbReference type="Proteomes" id="UP001357733"/>
    </source>
</evidence>
<proteinExistence type="inferred from homology"/>
<dbReference type="EC" id="2.8.1.7" evidence="3"/>
<comment type="similarity">
    <text evidence="2">Belongs to the class-V pyridoxal-phosphate-dependent aminotransferase family. Csd subfamily.</text>
</comment>
<dbReference type="Pfam" id="PF00266">
    <property type="entry name" value="Aminotran_5"/>
    <property type="match status" value="1"/>
</dbReference>